<dbReference type="AlphaFoldDB" id="A0A8K2A2L7"/>
<accession>A0A8K2A2L7</accession>
<proteinExistence type="predicted"/>
<evidence type="ECO:0000256" key="1">
    <source>
        <dbReference type="SAM" id="Coils"/>
    </source>
</evidence>
<dbReference type="Proteomes" id="UP000607397">
    <property type="component" value="Unassembled WGS sequence"/>
</dbReference>
<comment type="caution">
    <text evidence="2">The sequence shown here is derived from an EMBL/GenBank/DDBJ whole genome shotgun (WGS) entry which is preliminary data.</text>
</comment>
<evidence type="ECO:0000313" key="2">
    <source>
        <dbReference type="EMBL" id="NCJ08678.1"/>
    </source>
</evidence>
<feature type="coiled-coil region" evidence="1">
    <location>
        <begin position="93"/>
        <end position="162"/>
    </location>
</feature>
<protein>
    <submittedName>
        <fullName evidence="2">Uncharacterized protein</fullName>
    </submittedName>
</protein>
<gene>
    <name evidence="2" type="ORF">GS597_19640</name>
</gene>
<name>A0A8K2A2L7_9CYAN</name>
<sequence>MDNQNWKIQRINELARQFCRSAVKRCDLERLAKKQGWTVRRGGQEPRVAHRVGYASVPIPGHGKQVIKPGLALTVAGRLYEPFVDQELRKLLLQNLILEKQTLEDQFQRQQQEKEDMEISNYLLQCENANLKADVEASFHLAEDSETLCQKANRMRDRMRRRVINLLFRMRELYWERDESIESLRQIQLELKKRENNTETVIQKLIIFSSLLDAKNQDYLMKIIRDLKETI</sequence>
<dbReference type="RefSeq" id="WP_161827149.1">
    <property type="nucleotide sequence ID" value="NZ_WVIC01000064.1"/>
</dbReference>
<keyword evidence="3" id="KW-1185">Reference proteome</keyword>
<keyword evidence="1" id="KW-0175">Coiled coil</keyword>
<evidence type="ECO:0000313" key="3">
    <source>
        <dbReference type="Proteomes" id="UP000607397"/>
    </source>
</evidence>
<reference evidence="2" key="1">
    <citation type="submission" date="2019-12" db="EMBL/GenBank/DDBJ databases">
        <title>High-Quality draft genome sequences of three cyanobacteria isolated from the limestone walls of the Old Cathedral of Coimbra.</title>
        <authorList>
            <person name="Tiago I."/>
            <person name="Soares F."/>
            <person name="Portugal A."/>
        </authorList>
    </citation>
    <scope>NUCLEOTIDE SEQUENCE [LARGE SCALE GENOMIC DNA]</scope>
    <source>
        <strain evidence="2">C</strain>
    </source>
</reference>
<organism evidence="2 3">
    <name type="scientific">Petrachloros mirabilis ULC683</name>
    <dbReference type="NCBI Taxonomy" id="2781853"/>
    <lineage>
        <taxon>Bacteria</taxon>
        <taxon>Bacillati</taxon>
        <taxon>Cyanobacteriota</taxon>
        <taxon>Cyanophyceae</taxon>
        <taxon>Synechococcales</taxon>
        <taxon>Petrachlorosaceae</taxon>
        <taxon>Petrachloros</taxon>
        <taxon>Petrachloros mirabilis</taxon>
    </lineage>
</organism>
<dbReference type="EMBL" id="WVIC01000064">
    <property type="protein sequence ID" value="NCJ08678.1"/>
    <property type="molecule type" value="Genomic_DNA"/>
</dbReference>